<evidence type="ECO:0000313" key="7">
    <source>
        <dbReference type="Proteomes" id="UP000034407"/>
    </source>
</evidence>
<dbReference type="Gene3D" id="3.40.250.10">
    <property type="entry name" value="Rhodanese-like domain"/>
    <property type="match status" value="2"/>
</dbReference>
<evidence type="ECO:0000313" key="6">
    <source>
        <dbReference type="EMBL" id="KKY02496.1"/>
    </source>
</evidence>
<dbReference type="InterPro" id="IPR001307">
    <property type="entry name" value="Thiosulphate_STrfase_CS"/>
</dbReference>
<dbReference type="PROSITE" id="PS51257">
    <property type="entry name" value="PROKAR_LIPOPROTEIN"/>
    <property type="match status" value="1"/>
</dbReference>
<evidence type="ECO:0000256" key="4">
    <source>
        <dbReference type="SAM" id="SignalP"/>
    </source>
</evidence>
<reference evidence="6 7" key="1">
    <citation type="submission" date="2015-04" db="EMBL/GenBank/DDBJ databases">
        <title>Microcin producing Clostridium sp. JC272T.</title>
        <authorList>
            <person name="Jyothsna T."/>
            <person name="Sasikala C."/>
            <person name="Ramana C."/>
        </authorList>
    </citation>
    <scope>NUCLEOTIDE SEQUENCE [LARGE SCALE GENOMIC DNA]</scope>
    <source>
        <strain evidence="6 7">JC272</strain>
    </source>
</reference>
<feature type="domain" description="Rhodanese" evidence="5">
    <location>
        <begin position="69"/>
        <end position="181"/>
    </location>
</feature>
<evidence type="ECO:0000256" key="1">
    <source>
        <dbReference type="ARBA" id="ARBA00012245"/>
    </source>
</evidence>
<evidence type="ECO:0000259" key="5">
    <source>
        <dbReference type="PROSITE" id="PS50206"/>
    </source>
</evidence>
<comment type="catalytic activity">
    <reaction evidence="3">
        <text>thiosulfate + hydrogen cyanide = thiocyanate + sulfite + 2 H(+)</text>
        <dbReference type="Rhea" id="RHEA:16881"/>
        <dbReference type="ChEBI" id="CHEBI:15378"/>
        <dbReference type="ChEBI" id="CHEBI:17359"/>
        <dbReference type="ChEBI" id="CHEBI:18022"/>
        <dbReference type="ChEBI" id="CHEBI:18407"/>
        <dbReference type="ChEBI" id="CHEBI:33542"/>
        <dbReference type="EC" id="2.8.1.1"/>
    </reaction>
</comment>
<dbReference type="PATRIC" id="fig|1629550.3.peg.3280"/>
<proteinExistence type="predicted"/>
<dbReference type="Pfam" id="PF00581">
    <property type="entry name" value="Rhodanese"/>
    <property type="match status" value="2"/>
</dbReference>
<dbReference type="EMBL" id="LBBT01000056">
    <property type="protein sequence ID" value="KKY02496.1"/>
    <property type="molecule type" value="Genomic_DNA"/>
</dbReference>
<feature type="domain" description="Rhodanese" evidence="5">
    <location>
        <begin position="210"/>
        <end position="322"/>
    </location>
</feature>
<dbReference type="PANTHER" id="PTHR43855">
    <property type="entry name" value="THIOSULFATE SULFURTRANSFERASE"/>
    <property type="match status" value="1"/>
</dbReference>
<protein>
    <recommendedName>
        <fullName evidence="1">thiosulfate sulfurtransferase</fullName>
        <ecNumber evidence="1">2.8.1.1</ecNumber>
    </recommendedName>
</protein>
<dbReference type="CDD" id="cd01449">
    <property type="entry name" value="TST_Repeat_2"/>
    <property type="match status" value="1"/>
</dbReference>
<dbReference type="RefSeq" id="WP_046821964.1">
    <property type="nucleotide sequence ID" value="NZ_LBBT01000056.1"/>
</dbReference>
<dbReference type="EC" id="2.8.1.1" evidence="1"/>
<dbReference type="InterPro" id="IPR036873">
    <property type="entry name" value="Rhodanese-like_dom_sf"/>
</dbReference>
<dbReference type="AlphaFoldDB" id="A0A0M3DK28"/>
<sequence>MNIRSKKAVLIVSSLLITSGIVVGCTDKKDEQSTNTTKNEQSVQTTKQDYTYENNDYFTSVDWLNKNLKNKDILIIDARSEDDYNKGHIPGAINVAWQSFCKMEGKAGDKDWGTLLDKDQLSKIYSDLGIDKNKKVIVYAQKNGWGEDGRLAWMFKETGVDVRMLNGGMDLWKSNGEEISKEKVDPKKSEYVIKELKNDINIDTKTLKEKMNDVKIIDTREKDEYDGATKFGEARGGHIPKSINIPFNEVYNEDGTIKSKADLEKLFKDAGINKDDEIVTYCTSGIRSGHMALILKSIGYDNVKNYDPSYYEWAGDKTNPVEK</sequence>
<feature type="chain" id="PRO_5005652937" description="thiosulfate sulfurtransferase" evidence="4">
    <location>
        <begin position="25"/>
        <end position="323"/>
    </location>
</feature>
<accession>A0A0M3DK28</accession>
<keyword evidence="4" id="KW-0732">Signal</keyword>
<dbReference type="GO" id="GO:0004792">
    <property type="term" value="F:thiosulfate-cyanide sulfurtransferase activity"/>
    <property type="evidence" value="ECO:0007669"/>
    <property type="project" value="UniProtKB-EC"/>
</dbReference>
<feature type="signal peptide" evidence="4">
    <location>
        <begin position="1"/>
        <end position="24"/>
    </location>
</feature>
<dbReference type="PANTHER" id="PTHR43855:SF1">
    <property type="entry name" value="THIOSULFATE SULFURTRANSFERASE"/>
    <property type="match status" value="1"/>
</dbReference>
<keyword evidence="2" id="KW-0677">Repeat</keyword>
<dbReference type="SMART" id="SM00450">
    <property type="entry name" value="RHOD"/>
    <property type="match status" value="2"/>
</dbReference>
<dbReference type="PROSITE" id="PS50206">
    <property type="entry name" value="RHODANESE_3"/>
    <property type="match status" value="2"/>
</dbReference>
<dbReference type="Proteomes" id="UP000034407">
    <property type="component" value="Unassembled WGS sequence"/>
</dbReference>
<dbReference type="InterPro" id="IPR051126">
    <property type="entry name" value="Thiosulfate_sulfurtransferase"/>
</dbReference>
<evidence type="ECO:0000256" key="3">
    <source>
        <dbReference type="ARBA" id="ARBA00047549"/>
    </source>
</evidence>
<dbReference type="SUPFAM" id="SSF52821">
    <property type="entry name" value="Rhodanese/Cell cycle control phosphatase"/>
    <property type="match status" value="2"/>
</dbReference>
<dbReference type="PROSITE" id="PS00380">
    <property type="entry name" value="RHODANESE_1"/>
    <property type="match status" value="1"/>
</dbReference>
<comment type="caution">
    <text evidence="6">The sequence shown here is derived from an EMBL/GenBank/DDBJ whole genome shotgun (WGS) entry which is preliminary data.</text>
</comment>
<keyword evidence="7" id="KW-1185">Reference proteome</keyword>
<gene>
    <name evidence="6" type="ORF">VN21_02890</name>
</gene>
<evidence type="ECO:0000256" key="2">
    <source>
        <dbReference type="ARBA" id="ARBA00022737"/>
    </source>
</evidence>
<name>A0A0M3DK28_9FIRM</name>
<dbReference type="InterPro" id="IPR001763">
    <property type="entry name" value="Rhodanese-like_dom"/>
</dbReference>
<dbReference type="CDD" id="cd01448">
    <property type="entry name" value="TST_Repeat_1"/>
    <property type="match status" value="1"/>
</dbReference>
<organism evidence="6 7">
    <name type="scientific">Paraclostridium benzoelyticum</name>
    <dbReference type="NCBI Taxonomy" id="1629550"/>
    <lineage>
        <taxon>Bacteria</taxon>
        <taxon>Bacillati</taxon>
        <taxon>Bacillota</taxon>
        <taxon>Clostridia</taxon>
        <taxon>Peptostreptococcales</taxon>
        <taxon>Peptostreptococcaceae</taxon>
        <taxon>Paraclostridium</taxon>
    </lineage>
</organism>
<dbReference type="OrthoDB" id="9770030at2"/>